<dbReference type="AlphaFoldDB" id="A0AAN9TYG6"/>
<dbReference type="Proteomes" id="UP001367676">
    <property type="component" value="Unassembled WGS sequence"/>
</dbReference>
<sequence>MLKNCTNGETLIYVAGTEKMHLLVNLLCGLENSKKVPNLVLPKDILIFDIANNKANKKLSSIDYFNLSLNSTAQDRRKYLIAKYMTGQHACLFHTSHNCARLNCLYLLDKFYAALHNTLETVAAPSNNVLPTTWTDSLDSESEDV</sequence>
<gene>
    <name evidence="1" type="ORF">V9T40_001621</name>
</gene>
<dbReference type="EMBL" id="JBBCAQ010000019">
    <property type="protein sequence ID" value="KAK7595188.1"/>
    <property type="molecule type" value="Genomic_DNA"/>
</dbReference>
<protein>
    <submittedName>
        <fullName evidence="1">Uncharacterized protein</fullName>
    </submittedName>
</protein>
<reference evidence="1 2" key="1">
    <citation type="submission" date="2024-03" db="EMBL/GenBank/DDBJ databases">
        <title>Adaptation during the transition from Ophiocordyceps entomopathogen to insect associate is accompanied by gene loss and intensified selection.</title>
        <authorList>
            <person name="Ward C.M."/>
            <person name="Onetto C.A."/>
            <person name="Borneman A.R."/>
        </authorList>
    </citation>
    <scope>NUCLEOTIDE SEQUENCE [LARGE SCALE GENOMIC DNA]</scope>
    <source>
        <strain evidence="1">AWRI1</strain>
        <tissue evidence="1">Single Adult Female</tissue>
    </source>
</reference>
<name>A0AAN9TYG6_9HEMI</name>
<comment type="caution">
    <text evidence="1">The sequence shown here is derived from an EMBL/GenBank/DDBJ whole genome shotgun (WGS) entry which is preliminary data.</text>
</comment>
<proteinExistence type="predicted"/>
<keyword evidence="2" id="KW-1185">Reference proteome</keyword>
<accession>A0AAN9TYG6</accession>
<evidence type="ECO:0000313" key="1">
    <source>
        <dbReference type="EMBL" id="KAK7595188.1"/>
    </source>
</evidence>
<evidence type="ECO:0000313" key="2">
    <source>
        <dbReference type="Proteomes" id="UP001367676"/>
    </source>
</evidence>
<organism evidence="1 2">
    <name type="scientific">Parthenolecanium corni</name>
    <dbReference type="NCBI Taxonomy" id="536013"/>
    <lineage>
        <taxon>Eukaryota</taxon>
        <taxon>Metazoa</taxon>
        <taxon>Ecdysozoa</taxon>
        <taxon>Arthropoda</taxon>
        <taxon>Hexapoda</taxon>
        <taxon>Insecta</taxon>
        <taxon>Pterygota</taxon>
        <taxon>Neoptera</taxon>
        <taxon>Paraneoptera</taxon>
        <taxon>Hemiptera</taxon>
        <taxon>Sternorrhyncha</taxon>
        <taxon>Coccoidea</taxon>
        <taxon>Coccidae</taxon>
        <taxon>Parthenolecanium</taxon>
    </lineage>
</organism>